<dbReference type="EMBL" id="CGIG01000001">
    <property type="protein sequence ID" value="CPR18251.1"/>
    <property type="molecule type" value="Genomic_DNA"/>
</dbReference>
<gene>
    <name evidence="1" type="ORF">BN1221_03107</name>
</gene>
<sequence>MANLIADSLDAPQDEAVQVCVRDAALALCAQFPVYGAGS</sequence>
<proteinExistence type="predicted"/>
<evidence type="ECO:0000313" key="2">
    <source>
        <dbReference type="Proteomes" id="UP000044377"/>
    </source>
</evidence>
<keyword evidence="2" id="KW-1185">Reference proteome</keyword>
<dbReference type="STRING" id="1109412.BN1221_03107"/>
<accession>A0A0G4JXF7</accession>
<evidence type="ECO:0000313" key="1">
    <source>
        <dbReference type="EMBL" id="CPR18251.1"/>
    </source>
</evidence>
<dbReference type="AlphaFoldDB" id="A0A0G4JXF7"/>
<name>A0A0G4JXF7_9GAMM</name>
<evidence type="ECO:0008006" key="3">
    <source>
        <dbReference type="Google" id="ProtNLM"/>
    </source>
</evidence>
<protein>
    <recommendedName>
        <fullName evidence="3">Serine hydroxymethyltransferase</fullName>
    </recommendedName>
</protein>
<dbReference type="Proteomes" id="UP000044377">
    <property type="component" value="Unassembled WGS sequence"/>
</dbReference>
<reference evidence="2" key="1">
    <citation type="submission" date="2015-01" db="EMBL/GenBank/DDBJ databases">
        <authorList>
            <person name="Paterson Steve"/>
        </authorList>
    </citation>
    <scope>NUCLEOTIDE SEQUENCE [LARGE SCALE GENOMIC DNA]</scope>
    <source>
        <strain evidence="2">OBR1</strain>
    </source>
</reference>
<organism evidence="1 2">
    <name type="scientific">Brenneria goodwinii</name>
    <dbReference type="NCBI Taxonomy" id="1109412"/>
    <lineage>
        <taxon>Bacteria</taxon>
        <taxon>Pseudomonadati</taxon>
        <taxon>Pseudomonadota</taxon>
        <taxon>Gammaproteobacteria</taxon>
        <taxon>Enterobacterales</taxon>
        <taxon>Pectobacteriaceae</taxon>
        <taxon>Brenneria</taxon>
    </lineage>
</organism>